<feature type="region of interest" description="Disordered" evidence="14">
    <location>
        <begin position="1039"/>
        <end position="1069"/>
    </location>
</feature>
<dbReference type="PANTHER" id="PTHR12280:SF30">
    <property type="entry name" value="FUMBLE"/>
    <property type="match status" value="1"/>
</dbReference>
<dbReference type="SUPFAM" id="SSF53067">
    <property type="entry name" value="Actin-like ATPase domain"/>
    <property type="match status" value="2"/>
</dbReference>
<dbReference type="GO" id="GO:0016887">
    <property type="term" value="F:ATP hydrolysis activity"/>
    <property type="evidence" value="ECO:0007669"/>
    <property type="project" value="InterPro"/>
</dbReference>
<comment type="similarity">
    <text evidence="12">Belongs to the type II pantothenate kinase family.</text>
</comment>
<comment type="similarity">
    <text evidence="4">Belongs to the ClpA/ClpB family. Torsin subfamily.</text>
</comment>
<protein>
    <recommendedName>
        <fullName evidence="5">pantothenate kinase</fullName>
        <ecNumber evidence="5">2.7.1.33</ecNumber>
    </recommendedName>
</protein>
<feature type="compositionally biased region" description="Polar residues" evidence="14">
    <location>
        <begin position="1054"/>
        <end position="1069"/>
    </location>
</feature>
<comment type="caution">
    <text evidence="15">The sequence shown here is derived from an EMBL/GenBank/DDBJ whole genome shotgun (WGS) entry which is preliminary data.</text>
</comment>
<dbReference type="GO" id="GO:0005829">
    <property type="term" value="C:cytosol"/>
    <property type="evidence" value="ECO:0007669"/>
    <property type="project" value="TreeGrafter"/>
</dbReference>
<evidence type="ECO:0000256" key="7">
    <source>
        <dbReference type="ARBA" id="ARBA00022679"/>
    </source>
</evidence>
<evidence type="ECO:0000256" key="1">
    <source>
        <dbReference type="ARBA" id="ARBA00001206"/>
    </source>
</evidence>
<feature type="coiled-coil region" evidence="13">
    <location>
        <begin position="709"/>
        <end position="771"/>
    </location>
</feature>
<evidence type="ECO:0000256" key="10">
    <source>
        <dbReference type="ARBA" id="ARBA00022840"/>
    </source>
</evidence>
<feature type="compositionally biased region" description="Polar residues" evidence="14">
    <location>
        <begin position="1106"/>
        <end position="1117"/>
    </location>
</feature>
<dbReference type="EC" id="2.7.1.33" evidence="5"/>
<evidence type="ECO:0000256" key="5">
    <source>
        <dbReference type="ARBA" id="ARBA00012102"/>
    </source>
</evidence>
<keyword evidence="6" id="KW-0963">Cytoplasm</keyword>
<evidence type="ECO:0000256" key="6">
    <source>
        <dbReference type="ARBA" id="ARBA00022490"/>
    </source>
</evidence>
<evidence type="ECO:0000256" key="4">
    <source>
        <dbReference type="ARBA" id="ARBA00006235"/>
    </source>
</evidence>
<dbReference type="InterPro" id="IPR001270">
    <property type="entry name" value="ClpA/B"/>
</dbReference>
<accession>A0A815SZS7</accession>
<dbReference type="GO" id="GO:0012505">
    <property type="term" value="C:endomembrane system"/>
    <property type="evidence" value="ECO:0007669"/>
    <property type="project" value="UniProtKB-ARBA"/>
</dbReference>
<feature type="compositionally biased region" description="Polar residues" evidence="14">
    <location>
        <begin position="1172"/>
        <end position="1184"/>
    </location>
</feature>
<dbReference type="Gene3D" id="3.30.420.510">
    <property type="match status" value="1"/>
</dbReference>
<keyword evidence="16" id="KW-1185">Reference proteome</keyword>
<feature type="region of interest" description="Disordered" evidence="14">
    <location>
        <begin position="1086"/>
        <end position="1129"/>
    </location>
</feature>
<evidence type="ECO:0000256" key="13">
    <source>
        <dbReference type="SAM" id="Coils"/>
    </source>
</evidence>
<feature type="coiled-coil region" evidence="13">
    <location>
        <begin position="797"/>
        <end position="902"/>
    </location>
</feature>
<dbReference type="Pfam" id="PF03630">
    <property type="entry name" value="Fumble"/>
    <property type="match status" value="1"/>
</dbReference>
<dbReference type="GO" id="GO:0005634">
    <property type="term" value="C:nucleus"/>
    <property type="evidence" value="ECO:0007669"/>
    <property type="project" value="TreeGrafter"/>
</dbReference>
<keyword evidence="9" id="KW-0418">Kinase</keyword>
<dbReference type="CDD" id="cd00009">
    <property type="entry name" value="AAA"/>
    <property type="match status" value="1"/>
</dbReference>
<dbReference type="SUPFAM" id="SSF52540">
    <property type="entry name" value="P-loop containing nucleoside triphosphate hydrolases"/>
    <property type="match status" value="1"/>
</dbReference>
<reference evidence="15" key="1">
    <citation type="submission" date="2021-02" db="EMBL/GenBank/DDBJ databases">
        <authorList>
            <person name="Nowell W R."/>
        </authorList>
    </citation>
    <scope>NUCLEOTIDE SEQUENCE</scope>
</reference>
<dbReference type="InterPro" id="IPR027417">
    <property type="entry name" value="P-loop_NTPase"/>
</dbReference>
<sequence length="1184" mass="134287">MASNTVASSGIFGREETVIPVFPWFGIDIGGTLVKLVYFEPLDLTAEEIRNEGEILVNIRRYLTSNRAYGQDGVRDDALELKNIELGSRRGNLHFIRFPTSKMMTFIDACVMRNLHMLTFKIFATGGGAYKFEKDIVEKLKISWCKCDELDTLMNGLCYITKLNSKECFYYEEPQNDANPNKHPFTFDIKHPFLLVNIGSGISILYVESESSYRRITGTSIGGGTFLGLCCLLTGCSSYDEAIQLASEGDSTKVDKLVKDIYGGDYERFGLPGHIVASSFGHMNQLEKRDQASKADLARATLVTVLNNIGSISMMCARTENVHRVLFSGSFLRVNDLSMRILAYAMDYWSGGEIKAIFLEHEGYFSAVGCLRQFLMDANNDEHDLITLDLRLKEQLMGQPLAHELLITSIKAHINSKQPSKALVLSLHGSTGTGKNFVAKHIVESLYKEGYKTKYARLYVASRDFMHHDDAHLQEYKDRLKHDIEKATKACAQATFIFDEVDKMPAQLLEVILAYIDFHTPNYAQPTDFRKTIFIFLSNTGGMEINRIAQDNYFASIPRENYNITQLQRALANAAFSESGGLWHASLINRHLVAFFIPFLPLERSHVYTCIQRGLDSAREKDDYEYHKSDKDIINDVLDLIEFSQPTLLYSASGCKKVQQKLDFVLERNRCLFSVKFPSSFDTKLSLNVRRSFLRCLNTGFLFFSINDMIDNQQQIDSLTNEIQVLQKRLESKSKAFSILINELDALKYERNQFKSLADSLQEKCVQLKKQATKKNEPLSARYSSQTLYEHPNDSTIHLLKTALKAVQDEKEVLQAKVDELTHELDDVKGDLSIFRQKRYRTWNNDHQGENESQTDLLECLEQANERILHLENDIKSLVCQKDELEIERDSFKDKSTKLNKMLTKSENSFVDIELVLSENGYLKEKLNEVTREKDLAVSNALKYKELLQTHQSERLQSSSGGSVLTYKQVRSLINQSYMLPNTPENENDLRAIAEALFENLKDKNVTIVHQRKINKILANRVAELEKRLVQCKVTSSSGQTGSLIDLLDRTPSPDDNMSQFVNNTDNSQQLSSNQIFSFPSSLLTDASSKPQTVKHSTTSTKSTLECHQSTETTNRSESVDLDMDDPLQSPPLASSLAFLNDRDLISSSTSDFDFHHSNTDDTEDLLRKSRQSSNSTTITNLAC</sequence>
<evidence type="ECO:0000256" key="3">
    <source>
        <dbReference type="ARBA" id="ARBA00005225"/>
    </source>
</evidence>
<evidence type="ECO:0000256" key="9">
    <source>
        <dbReference type="ARBA" id="ARBA00022777"/>
    </source>
</evidence>
<dbReference type="Proteomes" id="UP000663828">
    <property type="component" value="Unassembled WGS sequence"/>
</dbReference>
<dbReference type="InterPro" id="IPR019179">
    <property type="entry name" value="CC149"/>
</dbReference>
<keyword evidence="10" id="KW-0067">ATP-binding</keyword>
<dbReference type="PRINTS" id="PR00300">
    <property type="entry name" value="CLPPROTEASEA"/>
</dbReference>
<dbReference type="GO" id="GO:0004594">
    <property type="term" value="F:pantothenate kinase activity"/>
    <property type="evidence" value="ECO:0007669"/>
    <property type="project" value="UniProtKB-EC"/>
</dbReference>
<dbReference type="Pfam" id="PF09789">
    <property type="entry name" value="CC149"/>
    <property type="match status" value="1"/>
</dbReference>
<evidence type="ECO:0000256" key="11">
    <source>
        <dbReference type="ARBA" id="ARBA00022993"/>
    </source>
</evidence>
<dbReference type="Gene3D" id="3.40.50.300">
    <property type="entry name" value="P-loop containing nucleotide triphosphate hydrolases"/>
    <property type="match status" value="1"/>
</dbReference>
<keyword evidence="11" id="KW-0173">Coenzyme A biosynthesis</keyword>
<dbReference type="InterPro" id="IPR004567">
    <property type="entry name" value="Type_II_PanK"/>
</dbReference>
<keyword evidence="13" id="KW-0175">Coiled coil</keyword>
<proteinExistence type="inferred from homology"/>
<dbReference type="InterPro" id="IPR043129">
    <property type="entry name" value="ATPase_NBD"/>
</dbReference>
<dbReference type="GO" id="GO:0015937">
    <property type="term" value="P:coenzyme A biosynthetic process"/>
    <property type="evidence" value="ECO:0007669"/>
    <property type="project" value="UniProtKB-KW"/>
</dbReference>
<feature type="region of interest" description="Disordered" evidence="14">
    <location>
        <begin position="1150"/>
        <end position="1184"/>
    </location>
</feature>
<keyword evidence="8" id="KW-0547">Nucleotide-binding</keyword>
<comment type="pathway">
    <text evidence="3">Cofactor biosynthesis; coenzyme A biosynthesis; CoA from (R)-pantothenate: step 1/5.</text>
</comment>
<dbReference type="FunFam" id="3.30.420.40:FF:000025">
    <property type="entry name" value="pantothenate kinase 2, mitochondrial"/>
    <property type="match status" value="1"/>
</dbReference>
<dbReference type="NCBIfam" id="TIGR00555">
    <property type="entry name" value="panK_eukar"/>
    <property type="match status" value="1"/>
</dbReference>
<dbReference type="AlphaFoldDB" id="A0A815SZS7"/>
<organism evidence="15 16">
    <name type="scientific">Adineta ricciae</name>
    <name type="common">Rotifer</name>
    <dbReference type="NCBI Taxonomy" id="249248"/>
    <lineage>
        <taxon>Eukaryota</taxon>
        <taxon>Metazoa</taxon>
        <taxon>Spiralia</taxon>
        <taxon>Gnathifera</taxon>
        <taxon>Rotifera</taxon>
        <taxon>Eurotatoria</taxon>
        <taxon>Bdelloidea</taxon>
        <taxon>Adinetida</taxon>
        <taxon>Adinetidae</taxon>
        <taxon>Adineta</taxon>
    </lineage>
</organism>
<evidence type="ECO:0000256" key="14">
    <source>
        <dbReference type="SAM" id="MobiDB-lite"/>
    </source>
</evidence>
<dbReference type="Pfam" id="PF06309">
    <property type="entry name" value="Torsin"/>
    <property type="match status" value="1"/>
</dbReference>
<dbReference type="CDD" id="cd24122">
    <property type="entry name" value="ASKHA_NBD_PanK-II_Pank1-like"/>
    <property type="match status" value="1"/>
</dbReference>
<evidence type="ECO:0000256" key="12">
    <source>
        <dbReference type="ARBA" id="ARBA00060870"/>
    </source>
</evidence>
<comment type="catalytic activity">
    <reaction evidence="1">
        <text>(R)-pantothenate + ATP = (R)-4'-phosphopantothenate + ADP + H(+)</text>
        <dbReference type="Rhea" id="RHEA:16373"/>
        <dbReference type="ChEBI" id="CHEBI:10986"/>
        <dbReference type="ChEBI" id="CHEBI:15378"/>
        <dbReference type="ChEBI" id="CHEBI:29032"/>
        <dbReference type="ChEBI" id="CHEBI:30616"/>
        <dbReference type="ChEBI" id="CHEBI:456216"/>
        <dbReference type="EC" id="2.7.1.33"/>
    </reaction>
</comment>
<comment type="subcellular location">
    <subcellularLocation>
        <location evidence="2">Cytoplasm</location>
    </subcellularLocation>
</comment>
<evidence type="ECO:0000313" key="16">
    <source>
        <dbReference type="Proteomes" id="UP000663828"/>
    </source>
</evidence>
<feature type="compositionally biased region" description="Basic and acidic residues" evidence="14">
    <location>
        <begin position="1153"/>
        <end position="1168"/>
    </location>
</feature>
<dbReference type="EMBL" id="CAJNOR010004348">
    <property type="protein sequence ID" value="CAF1495444.1"/>
    <property type="molecule type" value="Genomic_DNA"/>
</dbReference>
<gene>
    <name evidence="15" type="ORF">XAT740_LOCUS39335</name>
</gene>
<dbReference type="GO" id="GO:0005524">
    <property type="term" value="F:ATP binding"/>
    <property type="evidence" value="ECO:0007669"/>
    <property type="project" value="UniProtKB-KW"/>
</dbReference>
<keyword evidence="7" id="KW-0808">Transferase</keyword>
<evidence type="ECO:0000256" key="2">
    <source>
        <dbReference type="ARBA" id="ARBA00004496"/>
    </source>
</evidence>
<dbReference type="PANTHER" id="PTHR12280">
    <property type="entry name" value="PANTOTHENATE KINASE"/>
    <property type="match status" value="1"/>
</dbReference>
<evidence type="ECO:0000313" key="15">
    <source>
        <dbReference type="EMBL" id="CAF1495444.1"/>
    </source>
</evidence>
<evidence type="ECO:0000256" key="8">
    <source>
        <dbReference type="ARBA" id="ARBA00022741"/>
    </source>
</evidence>
<name>A0A815SZS7_ADIRI</name>
<dbReference type="Gene3D" id="3.30.420.40">
    <property type="match status" value="1"/>
</dbReference>
<feature type="compositionally biased region" description="Polar residues" evidence="14">
    <location>
        <begin position="1086"/>
        <end position="1096"/>
    </location>
</feature>
<dbReference type="InterPro" id="IPR010448">
    <property type="entry name" value="Torsin"/>
</dbReference>